<dbReference type="PANTHER" id="PTHR45866:SF4">
    <property type="entry name" value="DNA TOPOISOMERASE 4 SUBUNIT B"/>
    <property type="match status" value="1"/>
</dbReference>
<dbReference type="Proteomes" id="UP000510888">
    <property type="component" value="Chromosome 1"/>
</dbReference>
<dbReference type="InterPro" id="IPR020568">
    <property type="entry name" value="Ribosomal_Su5_D2-typ_SF"/>
</dbReference>
<feature type="site" description="Interaction with DNA" evidence="10">
    <location>
        <position position="519"/>
    </location>
</feature>
<comment type="subunit">
    <text evidence="10">Heterotetramer composed of ParC and ParE.</text>
</comment>
<dbReference type="CDD" id="cd16928">
    <property type="entry name" value="HATPase_GyrB-like"/>
    <property type="match status" value="1"/>
</dbReference>
<name>A0A7I8BKK0_9BURK</name>
<dbReference type="GO" id="GO:0005524">
    <property type="term" value="F:ATP binding"/>
    <property type="evidence" value="ECO:0007669"/>
    <property type="project" value="UniProtKB-UniRule"/>
</dbReference>
<dbReference type="InterPro" id="IPR013759">
    <property type="entry name" value="Topo_IIA_B_C"/>
</dbReference>
<dbReference type="Pfam" id="PF01751">
    <property type="entry name" value="Toprim"/>
    <property type="match status" value="1"/>
</dbReference>
<sequence length="661" mass="72596">MSTKKPNAAYSEASIKVLKGLEPVKQRPGMYTRTENPLHIIQEVIDNASDEALGGYGRQITVTLHADQSVSVEDDGRGIPFGMHPEEGVPVVEIVFTRLHAGGKFDKAAGGAYTFSGGLHGVGVSVTNALSTRLDVTVWRDGKVAELSFSHGDVVKPLQVRAAAKSDKKSGTRVTAWADAKYFDSPNLPLGELQRLLRSKAVLLPGVEVVLVNEKTGERQSWKYEDGLRGYLMEGMAGSDLLIPLFEGERYAESSRSNEETFAEGEGAAWVVAWSEEGPLTRESYVNLIPTPAGGTHEAGLRDGLFQAVKSFVELHNLQPKGVKLLAEDVFARVSFVLSAKVLDPQFQGQIKERLNSRDAVKLVSSFARPALELWLNQHVEHGKKLADLVIKQAQARTRAGQKVEKRKSSGVAVLPGKLTDCESTEIGRNELFLVEGDSAGGSAKMGRDKEYQAILPLRGKVLNTWETERDRLFANNEVHDISVAIGVDPHNPDDTVDLSNLRYGKICILSDADVDGSHIQVLLLTLFFKHFPQLIERGHVHVARPPLFRVDAPARGKKPAQKLYALDEGELEAILDKLRKDGVRESQWSISRFKGLGEMSAEQLWDTTMNPDTRRLSPVALGQLDFDATVARMTMLMGKGEAASRRSWLEDKGNQVEADI</sequence>
<organism evidence="12 13">
    <name type="scientific">Paraburkholderia largidicola</name>
    <dbReference type="NCBI Taxonomy" id="3014751"/>
    <lineage>
        <taxon>Bacteria</taxon>
        <taxon>Pseudomonadati</taxon>
        <taxon>Pseudomonadota</taxon>
        <taxon>Betaproteobacteria</taxon>
        <taxon>Burkholderiales</taxon>
        <taxon>Burkholderiaceae</taxon>
        <taxon>Paraburkholderia</taxon>
    </lineage>
</organism>
<comment type="similarity">
    <text evidence="10">Belongs to the type II topoisomerase family. ParE type 1 subfamily.</text>
</comment>
<dbReference type="InterPro" id="IPR018522">
    <property type="entry name" value="TopoIIA_CS"/>
</dbReference>
<dbReference type="SMART" id="SM00387">
    <property type="entry name" value="HATPase_c"/>
    <property type="match status" value="1"/>
</dbReference>
<dbReference type="PROSITE" id="PS50880">
    <property type="entry name" value="TOPRIM"/>
    <property type="match status" value="1"/>
</dbReference>
<feature type="binding site" evidence="10">
    <location>
        <begin position="118"/>
        <end position="124"/>
    </location>
    <ligand>
        <name>ATP</name>
        <dbReference type="ChEBI" id="CHEBI:30616"/>
    </ligand>
</feature>
<comment type="catalytic activity">
    <reaction evidence="1 10">
        <text>ATP-dependent breakage, passage and rejoining of double-stranded DNA.</text>
        <dbReference type="EC" id="5.6.2.2"/>
    </reaction>
</comment>
<dbReference type="GO" id="GO:0006265">
    <property type="term" value="P:DNA topological change"/>
    <property type="evidence" value="ECO:0007669"/>
    <property type="project" value="UniProtKB-UniRule"/>
</dbReference>
<feature type="site" description="Interaction with DNA" evidence="10">
    <location>
        <position position="646"/>
    </location>
</feature>
<dbReference type="PROSITE" id="PS00177">
    <property type="entry name" value="TOPOISOMERASE_II"/>
    <property type="match status" value="1"/>
</dbReference>
<evidence type="ECO:0000256" key="2">
    <source>
        <dbReference type="ARBA" id="ARBA00001946"/>
    </source>
</evidence>
<evidence type="ECO:0000256" key="10">
    <source>
        <dbReference type="HAMAP-Rule" id="MF_00938"/>
    </source>
</evidence>
<dbReference type="GO" id="GO:0003918">
    <property type="term" value="F:DNA topoisomerase type II (double strand cut, ATP-hydrolyzing) activity"/>
    <property type="evidence" value="ECO:0007669"/>
    <property type="project" value="UniProtKB-UniRule"/>
</dbReference>
<evidence type="ECO:0000313" key="12">
    <source>
        <dbReference type="EMBL" id="BCF89256.1"/>
    </source>
</evidence>
<evidence type="ECO:0000256" key="9">
    <source>
        <dbReference type="ARBA" id="ARBA00023235"/>
    </source>
</evidence>
<dbReference type="SUPFAM" id="SSF54211">
    <property type="entry name" value="Ribosomal protein S5 domain 2-like"/>
    <property type="match status" value="1"/>
</dbReference>
<keyword evidence="5 10" id="KW-0067">ATP-binding</keyword>
<keyword evidence="4 10" id="KW-0547">Nucleotide-binding</keyword>
<dbReference type="PRINTS" id="PR01098">
    <property type="entry name" value="TOPISMRASE4B"/>
</dbReference>
<dbReference type="InterPro" id="IPR001241">
    <property type="entry name" value="Topo_IIA"/>
</dbReference>
<dbReference type="InterPro" id="IPR013506">
    <property type="entry name" value="Topo_IIA_bsu_dom2"/>
</dbReference>
<dbReference type="RefSeq" id="WP_180720153.1">
    <property type="nucleotide sequence ID" value="NZ_AP023174.1"/>
</dbReference>
<dbReference type="PRINTS" id="PR00418">
    <property type="entry name" value="TPI2FAMILY"/>
</dbReference>
<keyword evidence="8 10" id="KW-0238">DNA-binding</keyword>
<dbReference type="GO" id="GO:0005694">
    <property type="term" value="C:chromosome"/>
    <property type="evidence" value="ECO:0007669"/>
    <property type="project" value="InterPro"/>
</dbReference>
<evidence type="ECO:0000256" key="7">
    <source>
        <dbReference type="ARBA" id="ARBA00023029"/>
    </source>
</evidence>
<feature type="binding site" evidence="10">
    <location>
        <position position="74"/>
    </location>
    <ligand>
        <name>ATP</name>
        <dbReference type="ChEBI" id="CHEBI:30616"/>
    </ligand>
</feature>
<dbReference type="Pfam" id="PF00986">
    <property type="entry name" value="DNA_gyraseB_C"/>
    <property type="match status" value="1"/>
</dbReference>
<dbReference type="InterPro" id="IPR013760">
    <property type="entry name" value="Topo_IIA-like_dom_sf"/>
</dbReference>
<dbReference type="KEGG" id="plad:PPGU16_23230"/>
<dbReference type="PANTHER" id="PTHR45866">
    <property type="entry name" value="DNA GYRASE/TOPOISOMERASE SUBUNIT B"/>
    <property type="match status" value="1"/>
</dbReference>
<dbReference type="Gene3D" id="3.30.565.10">
    <property type="entry name" value="Histidine kinase-like ATPase, C-terminal domain"/>
    <property type="match status" value="1"/>
</dbReference>
<dbReference type="GO" id="GO:0003677">
    <property type="term" value="F:DNA binding"/>
    <property type="evidence" value="ECO:0007669"/>
    <property type="project" value="UniProtKB-UniRule"/>
</dbReference>
<feature type="binding site" evidence="10">
    <location>
        <position position="352"/>
    </location>
    <ligand>
        <name>ATP</name>
        <dbReference type="ChEBI" id="CHEBI:30616"/>
    </ligand>
</feature>
<dbReference type="Pfam" id="PF02518">
    <property type="entry name" value="HATPase_c"/>
    <property type="match status" value="1"/>
</dbReference>
<dbReference type="EC" id="5.6.2.2" evidence="10"/>
<keyword evidence="9 10" id="KW-0413">Isomerase</keyword>
<evidence type="ECO:0000259" key="11">
    <source>
        <dbReference type="PROSITE" id="PS50880"/>
    </source>
</evidence>
<keyword evidence="13" id="KW-1185">Reference proteome</keyword>
<evidence type="ECO:0000256" key="1">
    <source>
        <dbReference type="ARBA" id="ARBA00000185"/>
    </source>
</evidence>
<feature type="site" description="Interaction with DNA" evidence="10">
    <location>
        <position position="464"/>
    </location>
</feature>
<dbReference type="SUPFAM" id="SSF55874">
    <property type="entry name" value="ATPase domain of HSP90 chaperone/DNA topoisomerase II/histidine kinase"/>
    <property type="match status" value="1"/>
</dbReference>
<comment type="cofactor">
    <cofactor evidence="2">
        <name>Mg(2+)</name>
        <dbReference type="ChEBI" id="CHEBI:18420"/>
    </cofactor>
</comment>
<evidence type="ECO:0000256" key="6">
    <source>
        <dbReference type="ARBA" id="ARBA00022842"/>
    </source>
</evidence>
<dbReference type="EMBL" id="AP023174">
    <property type="protein sequence ID" value="BCF89256.1"/>
    <property type="molecule type" value="Genomic_DNA"/>
</dbReference>
<reference evidence="12 13" key="1">
    <citation type="journal article" date="2020" name="Genes (Basel)">
        <title>Genomic Comparison of Insect Gut Symbionts from Divergent Burkholderia Subclades.</title>
        <authorList>
            <person name="Takeshita K."/>
            <person name="Kikuchi Y."/>
        </authorList>
    </citation>
    <scope>NUCLEOTIDE SEQUENCE [LARGE SCALE GENOMIC DNA]</scope>
    <source>
        <strain evidence="12 13">PGU16</strain>
    </source>
</reference>
<dbReference type="SUPFAM" id="SSF56719">
    <property type="entry name" value="Type II DNA topoisomerase"/>
    <property type="match status" value="1"/>
</dbReference>
<dbReference type="InterPro" id="IPR006171">
    <property type="entry name" value="TOPRIM_dom"/>
</dbReference>
<feature type="domain" description="Toprim" evidence="11">
    <location>
        <begin position="430"/>
        <end position="547"/>
    </location>
</feature>
<dbReference type="GO" id="GO:0007059">
    <property type="term" value="P:chromosome segregation"/>
    <property type="evidence" value="ECO:0007669"/>
    <property type="project" value="UniProtKB-UniRule"/>
</dbReference>
<dbReference type="FunFam" id="3.40.50.670:FF:000001">
    <property type="entry name" value="DNA topoisomerase 2"/>
    <property type="match status" value="1"/>
</dbReference>
<evidence type="ECO:0000256" key="8">
    <source>
        <dbReference type="ARBA" id="ARBA00023125"/>
    </source>
</evidence>
<evidence type="ECO:0000256" key="4">
    <source>
        <dbReference type="ARBA" id="ARBA00022741"/>
    </source>
</evidence>
<dbReference type="AlphaFoldDB" id="A0A7I8BKK0"/>
<dbReference type="Pfam" id="PF00204">
    <property type="entry name" value="DNA_gyraseB"/>
    <property type="match status" value="1"/>
</dbReference>
<dbReference type="HAMAP" id="MF_00938">
    <property type="entry name" value="ParE_type1"/>
    <property type="match status" value="1"/>
</dbReference>
<dbReference type="InterPro" id="IPR003594">
    <property type="entry name" value="HATPase_dom"/>
</dbReference>
<evidence type="ECO:0000313" key="13">
    <source>
        <dbReference type="Proteomes" id="UP000510888"/>
    </source>
</evidence>
<keyword evidence="6" id="KW-0460">Magnesium</keyword>
<keyword evidence="3" id="KW-0479">Metal-binding</keyword>
<keyword evidence="7 10" id="KW-0799">Topoisomerase</keyword>
<dbReference type="InterPro" id="IPR002288">
    <property type="entry name" value="DNA_gyrase_B_C"/>
</dbReference>
<gene>
    <name evidence="10 12" type="primary">parE</name>
    <name evidence="12" type="ORF">PPGU16_23230</name>
</gene>
<comment type="function">
    <text evidence="10">Topoisomerase IV is essential for chromosome segregation. It relaxes supercoiled DNA. Performs the decatenation events required during the replication of a circular DNA molecule.</text>
</comment>
<dbReference type="CDD" id="cd00822">
    <property type="entry name" value="TopoII_Trans_DNA_gyrase"/>
    <property type="match status" value="1"/>
</dbReference>
<feature type="binding site" evidence="10">
    <location>
        <position position="47"/>
    </location>
    <ligand>
        <name>ATP</name>
        <dbReference type="ChEBI" id="CHEBI:30616"/>
    </ligand>
</feature>
<dbReference type="InterPro" id="IPR014721">
    <property type="entry name" value="Ribsml_uS5_D2-typ_fold_subgr"/>
</dbReference>
<dbReference type="InterPro" id="IPR005737">
    <property type="entry name" value="TopoIV_B_Gneg"/>
</dbReference>
<dbReference type="Gene3D" id="3.40.50.670">
    <property type="match status" value="1"/>
</dbReference>
<feature type="binding site" evidence="10">
    <location>
        <position position="10"/>
    </location>
    <ligand>
        <name>ATP</name>
        <dbReference type="ChEBI" id="CHEBI:30616"/>
    </ligand>
</feature>
<dbReference type="Gene3D" id="3.30.230.10">
    <property type="match status" value="1"/>
</dbReference>
<protein>
    <recommendedName>
        <fullName evidence="10">DNA topoisomerase 4 subunit B</fullName>
        <ecNumber evidence="10">5.6.2.2</ecNumber>
    </recommendedName>
    <alternativeName>
        <fullName evidence="10">Topoisomerase IV subunit B</fullName>
    </alternativeName>
</protein>
<evidence type="ECO:0000256" key="5">
    <source>
        <dbReference type="ARBA" id="ARBA00022840"/>
    </source>
</evidence>
<proteinExistence type="inferred from homology"/>
<accession>A0A7I8BKK0</accession>
<evidence type="ECO:0000256" key="3">
    <source>
        <dbReference type="ARBA" id="ARBA00022723"/>
    </source>
</evidence>
<dbReference type="SMART" id="SM00433">
    <property type="entry name" value="TOP2c"/>
    <property type="match status" value="1"/>
</dbReference>
<dbReference type="InterPro" id="IPR036890">
    <property type="entry name" value="HATPase_C_sf"/>
</dbReference>
<dbReference type="GO" id="GO:0046872">
    <property type="term" value="F:metal ion binding"/>
    <property type="evidence" value="ECO:0007669"/>
    <property type="project" value="UniProtKB-KW"/>
</dbReference>